<feature type="region of interest" description="Disordered" evidence="1">
    <location>
        <begin position="123"/>
        <end position="172"/>
    </location>
</feature>
<feature type="region of interest" description="Disordered" evidence="1">
    <location>
        <begin position="192"/>
        <end position="230"/>
    </location>
</feature>
<keyword evidence="3" id="KW-1185">Reference proteome</keyword>
<feature type="compositionally biased region" description="Gly residues" evidence="1">
    <location>
        <begin position="295"/>
        <end position="306"/>
    </location>
</feature>
<feature type="compositionally biased region" description="Low complexity" evidence="1">
    <location>
        <begin position="251"/>
        <end position="260"/>
    </location>
</feature>
<dbReference type="EMBL" id="OX459969">
    <property type="protein sequence ID" value="CAI9172817.1"/>
    <property type="molecule type" value="Genomic_DNA"/>
</dbReference>
<dbReference type="Proteomes" id="UP001176941">
    <property type="component" value="Chromosome 33"/>
</dbReference>
<organism evidence="2 3">
    <name type="scientific">Rangifer tarandus platyrhynchus</name>
    <name type="common">Svalbard reindeer</name>
    <dbReference type="NCBI Taxonomy" id="3082113"/>
    <lineage>
        <taxon>Eukaryota</taxon>
        <taxon>Metazoa</taxon>
        <taxon>Chordata</taxon>
        <taxon>Craniata</taxon>
        <taxon>Vertebrata</taxon>
        <taxon>Euteleostomi</taxon>
        <taxon>Mammalia</taxon>
        <taxon>Eutheria</taxon>
        <taxon>Laurasiatheria</taxon>
        <taxon>Artiodactyla</taxon>
        <taxon>Ruminantia</taxon>
        <taxon>Pecora</taxon>
        <taxon>Cervidae</taxon>
        <taxon>Odocoileinae</taxon>
        <taxon>Rangifer</taxon>
    </lineage>
</organism>
<evidence type="ECO:0000313" key="3">
    <source>
        <dbReference type="Proteomes" id="UP001176941"/>
    </source>
</evidence>
<feature type="compositionally biased region" description="Low complexity" evidence="1">
    <location>
        <begin position="315"/>
        <end position="324"/>
    </location>
</feature>
<evidence type="ECO:0000313" key="2">
    <source>
        <dbReference type="EMBL" id="CAI9172817.1"/>
    </source>
</evidence>
<evidence type="ECO:0000256" key="1">
    <source>
        <dbReference type="SAM" id="MobiDB-lite"/>
    </source>
</evidence>
<accession>A0ABN8ZFZ2</accession>
<feature type="compositionally biased region" description="Low complexity" evidence="1">
    <location>
        <begin position="123"/>
        <end position="137"/>
    </location>
</feature>
<reference evidence="2" key="1">
    <citation type="submission" date="2023-04" db="EMBL/GenBank/DDBJ databases">
        <authorList>
            <consortium name="ELIXIR-Norway"/>
        </authorList>
    </citation>
    <scope>NUCLEOTIDE SEQUENCE [LARGE SCALE GENOMIC DNA]</scope>
</reference>
<gene>
    <name evidence="2" type="ORF">MRATA1EN1_LOCUS21779</name>
</gene>
<feature type="region of interest" description="Disordered" evidence="1">
    <location>
        <begin position="245"/>
        <end position="324"/>
    </location>
</feature>
<feature type="compositionally biased region" description="Low complexity" evidence="1">
    <location>
        <begin position="267"/>
        <end position="289"/>
    </location>
</feature>
<name>A0ABN8ZFZ2_RANTA</name>
<feature type="compositionally biased region" description="Basic and acidic residues" evidence="1">
    <location>
        <begin position="197"/>
        <end position="214"/>
    </location>
</feature>
<sequence>MLWGVVKCGGWVLQTEDAKIWPVLGERVVGRQERQARQRDQQEPEDRGVKYRVLRDPAVVLNLAKPPFFRLWKGEDGNTHFLVELVRTQEVLEVLGTQEAFQDWLKGSLLSLCSELLQGLEGPGPRARACARAPGRPGENEAADPHLAFNPSPSRKWAGRVQGPGRGVASPPRLNLEARGLLLRRASSRFQAGVRARRGEGGEARRGAKSREIARGGGSGGGGGGGGGPGGELLAAAAAVGAEERVRAAEAEGQAGEPAGRAGGPRSGRPPQSAPRLQWSRPVRAVPGPERARRGGAGRPGRGRGLSGQSPRNPRPLAAATAGRAAGGALALEDAALPGPATLFSEL</sequence>
<feature type="compositionally biased region" description="Gly residues" evidence="1">
    <location>
        <begin position="215"/>
        <end position="230"/>
    </location>
</feature>
<protein>
    <submittedName>
        <fullName evidence="2">Uncharacterized protein</fullName>
    </submittedName>
</protein>
<proteinExistence type="predicted"/>